<dbReference type="GO" id="GO:0009274">
    <property type="term" value="C:peptidoglycan-based cell wall"/>
    <property type="evidence" value="ECO:0007669"/>
    <property type="project" value="InterPro"/>
</dbReference>
<comment type="subcellular location">
    <subcellularLocation>
        <location evidence="1">Secreted</location>
        <location evidence="1">Cell wall</location>
        <topology evidence="1">Peptidoglycan-anchor</topology>
    </subcellularLocation>
</comment>
<dbReference type="PANTHER" id="PTHR37824">
    <property type="entry name" value="IRON-REGULATED SURFACE DETERMINANT PROTEIN C"/>
    <property type="match status" value="1"/>
</dbReference>
<keyword evidence="8" id="KW-0472">Membrane</keyword>
<dbReference type="SMART" id="SM00725">
    <property type="entry name" value="NEAT"/>
    <property type="match status" value="1"/>
</dbReference>
<dbReference type="Proteomes" id="UP000622653">
    <property type="component" value="Unassembled WGS sequence"/>
</dbReference>
<keyword evidence="2" id="KW-0134">Cell wall</keyword>
<evidence type="ECO:0000256" key="5">
    <source>
        <dbReference type="ARBA" id="ARBA00023004"/>
    </source>
</evidence>
<dbReference type="PROSITE" id="PS50978">
    <property type="entry name" value="NEAT"/>
    <property type="match status" value="1"/>
</dbReference>
<dbReference type="Pfam" id="PF05031">
    <property type="entry name" value="NEAT"/>
    <property type="match status" value="1"/>
</dbReference>
<evidence type="ECO:0000256" key="2">
    <source>
        <dbReference type="ARBA" id="ARBA00022512"/>
    </source>
</evidence>
<keyword evidence="3" id="KW-0964">Secreted</keyword>
<comment type="caution">
    <text evidence="11">The sequence shown here is derived from an EMBL/GenBank/DDBJ whole genome shotgun (WGS) entry which is preliminary data.</text>
</comment>
<keyword evidence="8" id="KW-1133">Transmembrane helix</keyword>
<feature type="signal peptide" evidence="9">
    <location>
        <begin position="1"/>
        <end position="22"/>
    </location>
</feature>
<name>A0A8J7G9J0_9BACL</name>
<keyword evidence="12" id="KW-1185">Reference proteome</keyword>
<feature type="compositionally biased region" description="Polar residues" evidence="7">
    <location>
        <begin position="142"/>
        <end position="157"/>
    </location>
</feature>
<dbReference type="PANTHER" id="PTHR37824:SF1">
    <property type="entry name" value="IRON-REGULATED SURFACE DETERMINANT PROTEIN C"/>
    <property type="match status" value="1"/>
</dbReference>
<dbReference type="NCBIfam" id="TIGR03656">
    <property type="entry name" value="IsdC"/>
    <property type="match status" value="1"/>
</dbReference>
<feature type="domain" description="NEAT" evidence="10">
    <location>
        <begin position="25"/>
        <end position="140"/>
    </location>
</feature>
<keyword evidence="8" id="KW-0812">Transmembrane</keyword>
<organism evidence="11 12">
    <name type="scientific">Savagea serpentis</name>
    <dbReference type="NCBI Taxonomy" id="2785297"/>
    <lineage>
        <taxon>Bacteria</taxon>
        <taxon>Bacillati</taxon>
        <taxon>Bacillota</taxon>
        <taxon>Bacilli</taxon>
        <taxon>Bacillales</taxon>
        <taxon>Caryophanaceae</taxon>
        <taxon>Savagea</taxon>
    </lineage>
</organism>
<protein>
    <submittedName>
        <fullName evidence="11">Heme uptake protein IsdC</fullName>
    </submittedName>
</protein>
<dbReference type="CDD" id="cd06920">
    <property type="entry name" value="NEAT"/>
    <property type="match status" value="1"/>
</dbReference>
<dbReference type="SUPFAM" id="SSF158911">
    <property type="entry name" value="NEAT domain-like"/>
    <property type="match status" value="1"/>
</dbReference>
<dbReference type="GO" id="GO:0030492">
    <property type="term" value="F:hemoglobin binding"/>
    <property type="evidence" value="ECO:0007669"/>
    <property type="project" value="InterPro"/>
</dbReference>
<dbReference type="InterPro" id="IPR019909">
    <property type="entry name" value="Haem_uptake_protein_IsdC"/>
</dbReference>
<dbReference type="InterPro" id="IPR017502">
    <property type="entry name" value="Sortase_SrtB_target"/>
</dbReference>
<feature type="transmembrane region" description="Helical" evidence="8">
    <location>
        <begin position="175"/>
        <end position="192"/>
    </location>
</feature>
<keyword evidence="4 9" id="KW-0732">Signal</keyword>
<evidence type="ECO:0000256" key="8">
    <source>
        <dbReference type="SAM" id="Phobius"/>
    </source>
</evidence>
<evidence type="ECO:0000256" key="4">
    <source>
        <dbReference type="ARBA" id="ARBA00022729"/>
    </source>
</evidence>
<feature type="chain" id="PRO_5035293674" evidence="9">
    <location>
        <begin position="23"/>
        <end position="204"/>
    </location>
</feature>
<dbReference type="Gene3D" id="2.60.40.1850">
    <property type="match status" value="1"/>
</dbReference>
<feature type="region of interest" description="Disordered" evidence="7">
    <location>
        <begin position="139"/>
        <end position="168"/>
    </location>
</feature>
<proteinExistence type="predicted"/>
<keyword evidence="6" id="KW-0572">Peptidoglycan-anchor</keyword>
<evidence type="ECO:0000256" key="7">
    <source>
        <dbReference type="SAM" id="MobiDB-lite"/>
    </source>
</evidence>
<gene>
    <name evidence="11" type="primary">isdC</name>
    <name evidence="11" type="ORF">IRY55_03325</name>
</gene>
<evidence type="ECO:0000256" key="6">
    <source>
        <dbReference type="ARBA" id="ARBA00023088"/>
    </source>
</evidence>
<keyword evidence="5" id="KW-0408">Iron</keyword>
<dbReference type="NCBIfam" id="TIGR03063">
    <property type="entry name" value="srtB_target"/>
    <property type="match status" value="1"/>
</dbReference>
<reference evidence="11" key="1">
    <citation type="submission" date="2020-11" db="EMBL/GenBank/DDBJ databases">
        <title>Multidrug resistant novel bacterium Savagea serpentis sp. nov., isolated from the scats of a vine snake (Ahaetulla nasuta).</title>
        <authorList>
            <person name="Venkata Ramana V."/>
            <person name="Vikas Patil S."/>
            <person name="Yogita Lugani V."/>
        </authorList>
    </citation>
    <scope>NUCLEOTIDE SEQUENCE</scope>
    <source>
        <strain evidence="11">SN6</strain>
    </source>
</reference>
<dbReference type="InterPro" id="IPR050436">
    <property type="entry name" value="IsdA"/>
</dbReference>
<dbReference type="InterPro" id="IPR006635">
    <property type="entry name" value="NEAT_dom"/>
</dbReference>
<evidence type="ECO:0000256" key="9">
    <source>
        <dbReference type="SAM" id="SignalP"/>
    </source>
</evidence>
<accession>A0A8J7G9J0</accession>
<dbReference type="AlphaFoldDB" id="A0A8J7G9J0"/>
<dbReference type="EMBL" id="JADKPV010000001">
    <property type="protein sequence ID" value="MBF4500385.1"/>
    <property type="molecule type" value="Genomic_DNA"/>
</dbReference>
<evidence type="ECO:0000259" key="10">
    <source>
        <dbReference type="PROSITE" id="PS50978"/>
    </source>
</evidence>
<evidence type="ECO:0000313" key="12">
    <source>
        <dbReference type="Proteomes" id="UP000622653"/>
    </source>
</evidence>
<dbReference type="InterPro" id="IPR037250">
    <property type="entry name" value="NEAT_dom_sf"/>
</dbReference>
<evidence type="ECO:0000256" key="3">
    <source>
        <dbReference type="ARBA" id="ARBA00022525"/>
    </source>
</evidence>
<dbReference type="RefSeq" id="WP_194561826.1">
    <property type="nucleotide sequence ID" value="NZ_JADKPV010000001.1"/>
</dbReference>
<dbReference type="GO" id="GO:0015886">
    <property type="term" value="P:heme transport"/>
    <property type="evidence" value="ECO:0007669"/>
    <property type="project" value="InterPro"/>
</dbReference>
<evidence type="ECO:0000256" key="1">
    <source>
        <dbReference type="ARBA" id="ARBA00004168"/>
    </source>
</evidence>
<sequence length="204" mass="22536">MKRWIAFCIAIGLLILPNASFAATIADGTYDVGFRVLKEENTEASMADDYLEKPAKVTVNNGKATVQMVLKNSSWWKEFKVEGKDVRTVSEADDVRVVEFDVADLTQMVKANIHVIVPDINYDNHYVIRFDFDTSGLAKGETSASESPETSVVTSAEASDGTEAEVVNPKTSDQTPILALIVLLIFSSYFLIKQYTNKIAQRGE</sequence>
<evidence type="ECO:0000313" key="11">
    <source>
        <dbReference type="EMBL" id="MBF4500385.1"/>
    </source>
</evidence>